<dbReference type="RefSeq" id="WP_167926451.1">
    <property type="nucleotide sequence ID" value="NZ_JAATVY010000012.1"/>
</dbReference>
<sequence>MSRWWTDLVAAVSDVIPLPLLLVLSLIAAGLLGAAWYWFPAWVPRRLPRLRRPRWRLRRPRPRLPRWRRPRLPRLRWRRPRLPRLRWPHLRWKRRRGDSAPPPPPVPADELPAVPADDLASLADRLAAAGRYAEAVRERLRAMVRHLVERGVIEHRPGWTVTELARAAGHALPAVGAPLSEAAALFSEVWYAGRPAGAETDARMRALADAAREALARSTAGSRG</sequence>
<evidence type="ECO:0000313" key="3">
    <source>
        <dbReference type="EMBL" id="NJC71545.1"/>
    </source>
</evidence>
<accession>A0ABX0Y1V4</accession>
<reference evidence="3 4" key="1">
    <citation type="submission" date="2020-03" db="EMBL/GenBank/DDBJ databases">
        <title>WGS of the type strain of Planosporangium spp.</title>
        <authorList>
            <person name="Thawai C."/>
        </authorList>
    </citation>
    <scope>NUCLEOTIDE SEQUENCE [LARGE SCALE GENOMIC DNA]</scope>
    <source>
        <strain evidence="3 4">TBRC 5610</strain>
    </source>
</reference>
<protein>
    <submittedName>
        <fullName evidence="3">DUF4129 domain-containing protein</fullName>
    </submittedName>
</protein>
<proteinExistence type="predicted"/>
<dbReference type="EMBL" id="JAATVY010000012">
    <property type="protein sequence ID" value="NJC71545.1"/>
    <property type="molecule type" value="Genomic_DNA"/>
</dbReference>
<feature type="domain" description="Protein-glutamine gamma-glutamyltransferase-like C-terminal" evidence="2">
    <location>
        <begin position="140"/>
        <end position="208"/>
    </location>
</feature>
<gene>
    <name evidence="3" type="ORF">HC031_17730</name>
</gene>
<keyword evidence="1" id="KW-0472">Membrane</keyword>
<feature type="transmembrane region" description="Helical" evidence="1">
    <location>
        <begin position="20"/>
        <end position="39"/>
    </location>
</feature>
<comment type="caution">
    <text evidence="3">The sequence shown here is derived from an EMBL/GenBank/DDBJ whole genome shotgun (WGS) entry which is preliminary data.</text>
</comment>
<dbReference type="InterPro" id="IPR025403">
    <property type="entry name" value="TgpA-like_C"/>
</dbReference>
<keyword evidence="1" id="KW-1133">Transmembrane helix</keyword>
<evidence type="ECO:0000259" key="2">
    <source>
        <dbReference type="Pfam" id="PF13559"/>
    </source>
</evidence>
<organism evidence="3 4">
    <name type="scientific">Planosporangium thailandense</name>
    <dbReference type="NCBI Taxonomy" id="765197"/>
    <lineage>
        <taxon>Bacteria</taxon>
        <taxon>Bacillati</taxon>
        <taxon>Actinomycetota</taxon>
        <taxon>Actinomycetes</taxon>
        <taxon>Micromonosporales</taxon>
        <taxon>Micromonosporaceae</taxon>
        <taxon>Planosporangium</taxon>
    </lineage>
</organism>
<evidence type="ECO:0000256" key="1">
    <source>
        <dbReference type="SAM" id="Phobius"/>
    </source>
</evidence>
<keyword evidence="1" id="KW-0812">Transmembrane</keyword>
<dbReference type="Pfam" id="PF13559">
    <property type="entry name" value="DUF4129"/>
    <property type="match status" value="1"/>
</dbReference>
<keyword evidence="4" id="KW-1185">Reference proteome</keyword>
<dbReference type="Proteomes" id="UP000722989">
    <property type="component" value="Unassembled WGS sequence"/>
</dbReference>
<evidence type="ECO:0000313" key="4">
    <source>
        <dbReference type="Proteomes" id="UP000722989"/>
    </source>
</evidence>
<name>A0ABX0Y1V4_9ACTN</name>